<name>A0AA36GKH1_CYLNA</name>
<dbReference type="Proteomes" id="UP001176961">
    <property type="component" value="Unassembled WGS sequence"/>
</dbReference>
<keyword evidence="2" id="KW-1185">Reference proteome</keyword>
<dbReference type="EMBL" id="CATQJL010000109">
    <property type="protein sequence ID" value="CAJ0592407.1"/>
    <property type="molecule type" value="Genomic_DNA"/>
</dbReference>
<evidence type="ECO:0008006" key="3">
    <source>
        <dbReference type="Google" id="ProtNLM"/>
    </source>
</evidence>
<reference evidence="1" key="1">
    <citation type="submission" date="2023-07" db="EMBL/GenBank/DDBJ databases">
        <authorList>
            <consortium name="CYATHOMIX"/>
        </authorList>
    </citation>
    <scope>NUCLEOTIDE SEQUENCE</scope>
    <source>
        <strain evidence="1">N/A</strain>
    </source>
</reference>
<evidence type="ECO:0000313" key="1">
    <source>
        <dbReference type="EMBL" id="CAJ0592407.1"/>
    </source>
</evidence>
<sequence length="454" mass="49580">MANPIVTAITGYVDETREQLIAKTVLGAKTASMLTLQSGVKGPVDLHILNTDVVFGDGSTCSFDPEGSNEISKRTLTPKYLKVNMEFCDKNFLDTYANHMVKIAAGQKTLPYEQEFTSEIVKNVNYKLEKMIWQGDSTNGNEFDGLIKILGADGAIAVNKAAGTSAYEAIKEVYANVPESEMKEDLVIFVGAGLFRAYVQEIVALNLYHYDANDKPLEAVLPGTNVKIVAVNGLNDTVGADYIVAGSLSNMFYGCDLSDDQEKWDMWYSQDNRTFRLAIEFMAGVQVAFPDMIVLDCLPSIGGIKKLYIANFVDNAYTVSNGEVTAISESVEWYEYFIRKNTGSFTSTLNVDAANGTNYVSTEISVVFNKMETVKRIEMAAFALADMLVVVEDENGIKWAFGADRPVTTTAGGGETGTAKSDANHYTLTLTDESNTYPYAIADSVVITPKNECA</sequence>
<gene>
    <name evidence="1" type="ORF">CYNAS_LOCUS4390</name>
</gene>
<accession>A0AA36GKH1</accession>
<comment type="caution">
    <text evidence="1">The sequence shown here is derived from an EMBL/GenBank/DDBJ whole genome shotgun (WGS) entry which is preliminary data.</text>
</comment>
<evidence type="ECO:0000313" key="2">
    <source>
        <dbReference type="Proteomes" id="UP001176961"/>
    </source>
</evidence>
<protein>
    <recommendedName>
        <fullName evidence="3">Major capsid protein</fullName>
    </recommendedName>
</protein>
<dbReference type="AlphaFoldDB" id="A0AA36GKH1"/>
<organism evidence="1 2">
    <name type="scientific">Cylicocyclus nassatus</name>
    <name type="common">Nematode worm</name>
    <dbReference type="NCBI Taxonomy" id="53992"/>
    <lineage>
        <taxon>Eukaryota</taxon>
        <taxon>Metazoa</taxon>
        <taxon>Ecdysozoa</taxon>
        <taxon>Nematoda</taxon>
        <taxon>Chromadorea</taxon>
        <taxon>Rhabditida</taxon>
        <taxon>Rhabditina</taxon>
        <taxon>Rhabditomorpha</taxon>
        <taxon>Strongyloidea</taxon>
        <taxon>Strongylidae</taxon>
        <taxon>Cylicocyclus</taxon>
    </lineage>
</organism>
<proteinExistence type="predicted"/>